<reference evidence="10" key="2">
    <citation type="submission" date="2025-09" db="UniProtKB">
        <authorList>
            <consortium name="Ensembl"/>
        </authorList>
    </citation>
    <scope>IDENTIFICATION</scope>
</reference>
<comment type="subcellular location">
    <subcellularLocation>
        <location evidence="7">Presynaptic active zone</location>
    </subcellularLocation>
</comment>
<dbReference type="GO" id="GO:0008270">
    <property type="term" value="F:zinc ion binding"/>
    <property type="evidence" value="ECO:0007669"/>
    <property type="project" value="UniProtKB-KW"/>
</dbReference>
<dbReference type="Ensembl" id="ENSSPUT00000007393.1">
    <property type="protein sequence ID" value="ENSSPUP00000006943.1"/>
    <property type="gene ID" value="ENSSPUG00000005364.1"/>
</dbReference>
<feature type="compositionally biased region" description="Polar residues" evidence="8">
    <location>
        <begin position="283"/>
        <end position="300"/>
    </location>
</feature>
<dbReference type="GO" id="GO:0098982">
    <property type="term" value="C:GABA-ergic synapse"/>
    <property type="evidence" value="ECO:0007669"/>
    <property type="project" value="TreeGrafter"/>
</dbReference>
<dbReference type="InterPro" id="IPR052098">
    <property type="entry name" value="Presynaptic_Scaffold_Bsn/Pclo"/>
</dbReference>
<feature type="compositionally biased region" description="Low complexity" evidence="8">
    <location>
        <begin position="251"/>
        <end position="277"/>
    </location>
</feature>
<proteinExistence type="predicted"/>
<feature type="compositionally biased region" description="Basic and acidic residues" evidence="8">
    <location>
        <begin position="192"/>
        <end position="209"/>
    </location>
</feature>
<keyword evidence="4" id="KW-0862">Zinc</keyword>
<keyword evidence="5" id="KW-0770">Synapse</keyword>
<organism evidence="10 11">
    <name type="scientific">Sphenodon punctatus</name>
    <name type="common">Tuatara</name>
    <name type="synonym">Hatteria punctata</name>
    <dbReference type="NCBI Taxonomy" id="8508"/>
    <lineage>
        <taxon>Eukaryota</taxon>
        <taxon>Metazoa</taxon>
        <taxon>Chordata</taxon>
        <taxon>Craniata</taxon>
        <taxon>Vertebrata</taxon>
        <taxon>Euteleostomi</taxon>
        <taxon>Lepidosauria</taxon>
        <taxon>Sphenodontia</taxon>
        <taxon>Sphenodontidae</taxon>
        <taxon>Sphenodon</taxon>
    </lineage>
</organism>
<keyword evidence="3" id="KW-0863">Zinc-finger</keyword>
<dbReference type="InterPro" id="IPR008899">
    <property type="entry name" value="Znf_piccolo"/>
</dbReference>
<dbReference type="GO" id="GO:0030424">
    <property type="term" value="C:axon"/>
    <property type="evidence" value="ECO:0007669"/>
    <property type="project" value="TreeGrafter"/>
</dbReference>
<dbReference type="PANTHER" id="PTHR14113">
    <property type="entry name" value="PICCOLO/BASSOON"/>
    <property type="match status" value="1"/>
</dbReference>
<dbReference type="GeneTree" id="ENSGT00620000087961"/>
<feature type="region of interest" description="Disordered" evidence="8">
    <location>
        <begin position="1"/>
        <end position="166"/>
    </location>
</feature>
<evidence type="ECO:0000256" key="7">
    <source>
        <dbReference type="ARBA" id="ARBA00034101"/>
    </source>
</evidence>
<dbReference type="Gene3D" id="3.30.40.10">
    <property type="entry name" value="Zinc/RING finger domain, C3HC4 (zinc finger)"/>
    <property type="match status" value="1"/>
</dbReference>
<keyword evidence="1" id="KW-0479">Metal-binding</keyword>
<dbReference type="GO" id="GO:0098978">
    <property type="term" value="C:glutamatergic synapse"/>
    <property type="evidence" value="ECO:0007669"/>
    <property type="project" value="TreeGrafter"/>
</dbReference>
<feature type="compositionally biased region" description="Polar residues" evidence="8">
    <location>
        <begin position="323"/>
        <end position="337"/>
    </location>
</feature>
<dbReference type="InterPro" id="IPR011011">
    <property type="entry name" value="Znf_FYVE_PHD"/>
</dbReference>
<feature type="compositionally biased region" description="Low complexity" evidence="8">
    <location>
        <begin position="210"/>
        <end position="230"/>
    </location>
</feature>
<dbReference type="PANTHER" id="PTHR14113:SF6">
    <property type="entry name" value="PROTEIN PICCOLO"/>
    <property type="match status" value="1"/>
</dbReference>
<evidence type="ECO:0000313" key="11">
    <source>
        <dbReference type="Proteomes" id="UP000694392"/>
    </source>
</evidence>
<dbReference type="GO" id="GO:0048788">
    <property type="term" value="C:cytoskeleton of presynaptic active zone"/>
    <property type="evidence" value="ECO:0007669"/>
    <property type="project" value="TreeGrafter"/>
</dbReference>
<dbReference type="InterPro" id="IPR013083">
    <property type="entry name" value="Znf_RING/FYVE/PHD"/>
</dbReference>
<dbReference type="GO" id="GO:0098882">
    <property type="term" value="F:structural constituent of presynaptic active zone"/>
    <property type="evidence" value="ECO:0007669"/>
    <property type="project" value="TreeGrafter"/>
</dbReference>
<feature type="region of interest" description="Disordered" evidence="8">
    <location>
        <begin position="180"/>
        <end position="356"/>
    </location>
</feature>
<evidence type="ECO:0000256" key="4">
    <source>
        <dbReference type="ARBA" id="ARBA00022833"/>
    </source>
</evidence>
<dbReference type="GO" id="GO:0035418">
    <property type="term" value="P:protein localization to synapse"/>
    <property type="evidence" value="ECO:0007669"/>
    <property type="project" value="TreeGrafter"/>
</dbReference>
<dbReference type="OMA" id="ANYNACT"/>
<feature type="compositionally biased region" description="Basic and acidic residues" evidence="8">
    <location>
        <begin position="140"/>
        <end position="153"/>
    </location>
</feature>
<dbReference type="SUPFAM" id="SSF57903">
    <property type="entry name" value="FYVE/PHD zinc finger"/>
    <property type="match status" value="1"/>
</dbReference>
<sequence length="406" mass="42433">MGNEASLEGGEGLAGLPEEGAGAAAAAAAGDGGGQGPPLHPLISAGMEADLSQLSSEERRQIAAVMSRAQGLPKGNLPGTTSAEPPPMQRHPEFDTSHYSRQPGKPPDPGPPSLSKSRTVDTLKTEQRSPGRSPSTTSLRESRSRTDFKEDQKPSMMSSFLSDANPFGAVSSVVNKFNPFDLISDSDAGQEESNKKQKAVQKEQAKPEQQKGPTKQTTPQQSPKPTAQQQGSPDAAKASFQAPAPTKPSVQQTGPGKQPSQQPGQQAGSPKPSSQQAGPTKPPSQQAGPAKQPSSQQVGSMKQPLQHPGPAKPSPQQAGPVKQPSQHPGPTKPSGQQPGPEKQQAAVSRPADSVPKKTFCPLCTTTELLLHTPEKANYNTCTQCQTVVCSLCGFNPNPHITEVSCF</sequence>
<name>A0A8D0GHG3_SPHPU</name>
<keyword evidence="6" id="KW-0966">Cell projection</keyword>
<evidence type="ECO:0000256" key="3">
    <source>
        <dbReference type="ARBA" id="ARBA00022771"/>
    </source>
</evidence>
<evidence type="ECO:0000256" key="2">
    <source>
        <dbReference type="ARBA" id="ARBA00022737"/>
    </source>
</evidence>
<reference evidence="10" key="1">
    <citation type="submission" date="2025-08" db="UniProtKB">
        <authorList>
            <consortium name="Ensembl"/>
        </authorList>
    </citation>
    <scope>IDENTIFICATION</scope>
</reference>
<dbReference type="GO" id="GO:1904071">
    <property type="term" value="P:presynaptic active zone assembly"/>
    <property type="evidence" value="ECO:0007669"/>
    <property type="project" value="TreeGrafter"/>
</dbReference>
<dbReference type="Pfam" id="PF05715">
    <property type="entry name" value="zf-piccolo"/>
    <property type="match status" value="1"/>
</dbReference>
<evidence type="ECO:0000259" key="9">
    <source>
        <dbReference type="Pfam" id="PF05715"/>
    </source>
</evidence>
<evidence type="ECO:0000256" key="5">
    <source>
        <dbReference type="ARBA" id="ARBA00023018"/>
    </source>
</evidence>
<protein>
    <recommendedName>
        <fullName evidence="9">Zinc finger piccolo-type domain-containing protein</fullName>
    </recommendedName>
</protein>
<accession>A0A8D0GHG3</accession>
<feature type="compositionally biased region" description="Basic and acidic residues" evidence="8">
    <location>
        <begin position="118"/>
        <end position="129"/>
    </location>
</feature>
<feature type="compositionally biased region" description="Low complexity" evidence="8">
    <location>
        <begin position="1"/>
        <end position="29"/>
    </location>
</feature>
<keyword evidence="2" id="KW-0677">Repeat</keyword>
<evidence type="ECO:0000256" key="1">
    <source>
        <dbReference type="ARBA" id="ARBA00022723"/>
    </source>
</evidence>
<feature type="domain" description="Zinc finger piccolo-type" evidence="9">
    <location>
        <begin position="359"/>
        <end position="403"/>
    </location>
</feature>
<evidence type="ECO:0000256" key="8">
    <source>
        <dbReference type="SAM" id="MobiDB-lite"/>
    </source>
</evidence>
<dbReference type="Proteomes" id="UP000694392">
    <property type="component" value="Unplaced"/>
</dbReference>
<evidence type="ECO:0000256" key="6">
    <source>
        <dbReference type="ARBA" id="ARBA00023273"/>
    </source>
</evidence>
<evidence type="ECO:0000313" key="10">
    <source>
        <dbReference type="Ensembl" id="ENSSPUP00000006943.1"/>
    </source>
</evidence>
<dbReference type="AlphaFoldDB" id="A0A8D0GHG3"/>
<keyword evidence="11" id="KW-1185">Reference proteome</keyword>